<dbReference type="Proteomes" id="UP000221165">
    <property type="component" value="Unassembled WGS sequence"/>
</dbReference>
<feature type="transmembrane region" description="Helical" evidence="12">
    <location>
        <begin position="20"/>
        <end position="38"/>
    </location>
</feature>
<proteinExistence type="predicted"/>
<dbReference type="GO" id="GO:0120547">
    <property type="term" value="F:heme A synthase activity"/>
    <property type="evidence" value="ECO:0007669"/>
    <property type="project" value="UniProtKB-EC"/>
</dbReference>
<dbReference type="InterPro" id="IPR023754">
    <property type="entry name" value="HemeA_Synthase_type2"/>
</dbReference>
<evidence type="ECO:0000256" key="5">
    <source>
        <dbReference type="ARBA" id="ARBA00022989"/>
    </source>
</evidence>
<evidence type="ECO:0000256" key="7">
    <source>
        <dbReference type="ARBA" id="ARBA00023004"/>
    </source>
</evidence>
<evidence type="ECO:0000256" key="6">
    <source>
        <dbReference type="ARBA" id="ARBA00023002"/>
    </source>
</evidence>
<name>A0A2C6LA20_9APIC</name>
<keyword evidence="6" id="KW-0560">Oxidoreductase</keyword>
<dbReference type="GO" id="GO:0005743">
    <property type="term" value="C:mitochondrial inner membrane"/>
    <property type="evidence" value="ECO:0007669"/>
    <property type="project" value="TreeGrafter"/>
</dbReference>
<dbReference type="OrthoDB" id="1726137at2759"/>
<dbReference type="GO" id="GO:0006784">
    <property type="term" value="P:heme A biosynthetic process"/>
    <property type="evidence" value="ECO:0007669"/>
    <property type="project" value="InterPro"/>
</dbReference>
<evidence type="ECO:0000256" key="9">
    <source>
        <dbReference type="ARBA" id="ARBA00023136"/>
    </source>
</evidence>
<feature type="transmembrane region" description="Helical" evidence="12">
    <location>
        <begin position="235"/>
        <end position="258"/>
    </location>
</feature>
<evidence type="ECO:0000256" key="10">
    <source>
        <dbReference type="ARBA" id="ARBA00044501"/>
    </source>
</evidence>
<evidence type="ECO:0000256" key="2">
    <source>
        <dbReference type="ARBA" id="ARBA00004141"/>
    </source>
</evidence>
<keyword evidence="9 12" id="KW-0472">Membrane</keyword>
<reference evidence="13 14" key="1">
    <citation type="journal article" date="2017" name="Int. J. Parasitol.">
        <title>The genome of the protozoan parasite Cystoisospora suis and a reverse vaccinology approach to identify vaccine candidates.</title>
        <authorList>
            <person name="Palmieri N."/>
            <person name="Shrestha A."/>
            <person name="Ruttkowski B."/>
            <person name="Beck T."/>
            <person name="Vogl C."/>
            <person name="Tomley F."/>
            <person name="Blake D.P."/>
            <person name="Joachim A."/>
        </authorList>
    </citation>
    <scope>NUCLEOTIDE SEQUENCE [LARGE SCALE GENOMIC DNA]</scope>
    <source>
        <strain evidence="13 14">Wien I</strain>
    </source>
</reference>
<keyword evidence="14" id="KW-1185">Reference proteome</keyword>
<protein>
    <submittedName>
        <fullName evidence="13">Cytochrome c oxidase assembly factor cox15</fullName>
    </submittedName>
</protein>
<accession>A0A2C6LA20</accession>
<feature type="transmembrane region" description="Helical" evidence="12">
    <location>
        <begin position="264"/>
        <end position="281"/>
    </location>
</feature>
<comment type="subcellular location">
    <subcellularLocation>
        <location evidence="2">Membrane</location>
        <topology evidence="2">Multi-pass membrane protein</topology>
    </subcellularLocation>
</comment>
<keyword evidence="3 12" id="KW-0812">Transmembrane</keyword>
<dbReference type="EMBL" id="MIGC01000877">
    <property type="protein sequence ID" value="PHJ24045.1"/>
    <property type="molecule type" value="Genomic_DNA"/>
</dbReference>
<dbReference type="GO" id="GO:0046872">
    <property type="term" value="F:metal ion binding"/>
    <property type="evidence" value="ECO:0007669"/>
    <property type="project" value="UniProtKB-KW"/>
</dbReference>
<dbReference type="PANTHER" id="PTHR23289:SF2">
    <property type="entry name" value="CYTOCHROME C OXIDASE ASSEMBLY PROTEIN COX15 HOMOLOG"/>
    <property type="match status" value="1"/>
</dbReference>
<feature type="transmembrane region" description="Helical" evidence="12">
    <location>
        <begin position="207"/>
        <end position="223"/>
    </location>
</feature>
<dbReference type="GeneID" id="94425510"/>
<evidence type="ECO:0000313" key="14">
    <source>
        <dbReference type="Proteomes" id="UP000221165"/>
    </source>
</evidence>
<dbReference type="InterPro" id="IPR003780">
    <property type="entry name" value="COX15/CtaA_fam"/>
</dbReference>
<sequence length="293" mass="31470">MEEFQEIYFIEWFHRMLARATGFFFVFGAGALAAAGALTPRLGVRLAGIGMLGAAQGLVGWWMVKSGFSEPTTENKMPRVSPYRLAFHLVTAMALYSLVTWHAFSVLCAPVSIGGAAARLSAKGCRAAAAAVSEAVRKIRTRARLMGTLLATTLVSGAFVAGNDAGHAYNTWPKMLDDWVPPEVFQVPNQLIKICESTAVVQFNHRMLAYSTFLASGLLFLTGRRLPLPKEVKVALGALHGAALVQLLLGIATLLSFVPTELGVLHQGGGMATLTALVYLLHTISRVSNRCPL</sequence>
<keyword evidence="7" id="KW-0408">Iron</keyword>
<keyword evidence="4" id="KW-0479">Metal-binding</keyword>
<evidence type="ECO:0000256" key="4">
    <source>
        <dbReference type="ARBA" id="ARBA00022723"/>
    </source>
</evidence>
<evidence type="ECO:0000256" key="3">
    <source>
        <dbReference type="ARBA" id="ARBA00022692"/>
    </source>
</evidence>
<evidence type="ECO:0000256" key="1">
    <source>
        <dbReference type="ARBA" id="ARBA00001970"/>
    </source>
</evidence>
<evidence type="ECO:0000256" key="11">
    <source>
        <dbReference type="ARBA" id="ARBA00048044"/>
    </source>
</evidence>
<comment type="caution">
    <text evidence="13">The sequence shown here is derived from an EMBL/GenBank/DDBJ whole genome shotgun (WGS) entry which is preliminary data.</text>
</comment>
<dbReference type="RefSeq" id="XP_067925719.1">
    <property type="nucleotide sequence ID" value="XM_068062299.1"/>
</dbReference>
<comment type="catalytic activity">
    <reaction evidence="11">
        <text>Fe(II)-heme o + 2 A + H2O = Fe(II)-heme a + 2 AH2</text>
        <dbReference type="Rhea" id="RHEA:63388"/>
        <dbReference type="ChEBI" id="CHEBI:13193"/>
        <dbReference type="ChEBI" id="CHEBI:15377"/>
        <dbReference type="ChEBI" id="CHEBI:17499"/>
        <dbReference type="ChEBI" id="CHEBI:60530"/>
        <dbReference type="ChEBI" id="CHEBI:61715"/>
        <dbReference type="EC" id="1.17.99.9"/>
    </reaction>
    <physiologicalReaction direction="left-to-right" evidence="11">
        <dbReference type="Rhea" id="RHEA:63389"/>
    </physiologicalReaction>
</comment>
<dbReference type="PANTHER" id="PTHR23289">
    <property type="entry name" value="CYTOCHROME C OXIDASE ASSEMBLY PROTEIN COX15"/>
    <property type="match status" value="1"/>
</dbReference>
<dbReference type="Pfam" id="PF02628">
    <property type="entry name" value="COX15-CtaA"/>
    <property type="match status" value="1"/>
</dbReference>
<evidence type="ECO:0000256" key="8">
    <source>
        <dbReference type="ARBA" id="ARBA00023133"/>
    </source>
</evidence>
<feature type="transmembrane region" description="Helical" evidence="12">
    <location>
        <begin position="85"/>
        <end position="104"/>
    </location>
</feature>
<evidence type="ECO:0000256" key="12">
    <source>
        <dbReference type="SAM" id="Phobius"/>
    </source>
</evidence>
<organism evidence="13 14">
    <name type="scientific">Cystoisospora suis</name>
    <dbReference type="NCBI Taxonomy" id="483139"/>
    <lineage>
        <taxon>Eukaryota</taxon>
        <taxon>Sar</taxon>
        <taxon>Alveolata</taxon>
        <taxon>Apicomplexa</taxon>
        <taxon>Conoidasida</taxon>
        <taxon>Coccidia</taxon>
        <taxon>Eucoccidiorida</taxon>
        <taxon>Eimeriorina</taxon>
        <taxon>Sarcocystidae</taxon>
        <taxon>Cystoisospora</taxon>
    </lineage>
</organism>
<comment type="pathway">
    <text evidence="10">Porphyrin-containing compound metabolism; heme A biosynthesis; heme A from heme O: step 1/1.</text>
</comment>
<keyword evidence="8" id="KW-0350">Heme biosynthesis</keyword>
<dbReference type="AlphaFoldDB" id="A0A2C6LA20"/>
<comment type="cofactor">
    <cofactor evidence="1">
        <name>heme b</name>
        <dbReference type="ChEBI" id="CHEBI:60344"/>
    </cofactor>
</comment>
<dbReference type="GO" id="GO:0016653">
    <property type="term" value="F:oxidoreductase activity, acting on NAD(P)H, heme protein as acceptor"/>
    <property type="evidence" value="ECO:0007669"/>
    <property type="project" value="TreeGrafter"/>
</dbReference>
<evidence type="ECO:0000313" key="13">
    <source>
        <dbReference type="EMBL" id="PHJ24045.1"/>
    </source>
</evidence>
<feature type="transmembrane region" description="Helical" evidence="12">
    <location>
        <begin position="44"/>
        <end position="64"/>
    </location>
</feature>
<gene>
    <name evidence="13" type="ORF">CSUI_002097</name>
</gene>
<dbReference type="VEuPathDB" id="ToxoDB:CSUI_002097"/>
<keyword evidence="5 12" id="KW-1133">Transmembrane helix</keyword>